<accession>A0A174AEN1</accession>
<dbReference type="OrthoDB" id="9904679at2"/>
<feature type="transmembrane region" description="Helical" evidence="1">
    <location>
        <begin position="12"/>
        <end position="31"/>
    </location>
</feature>
<sequence length="154" mass="17524">MHILSRRIGRLPFVLVSILLYLSVPLYYAAWEYETVSSYVMEPTGLIMGLFAILGSGIPFCFGHQIGVLDSLEFTAPFALLLLLVTLWRCNDCRASRLLLIGQCLPLVNLLTLVYLTVRERAVRPASRYADHRPVERNQDPVTVRWSEAHRHIA</sequence>
<dbReference type="Proteomes" id="UP000095546">
    <property type="component" value="Unassembled WGS sequence"/>
</dbReference>
<reference evidence="2 3" key="1">
    <citation type="submission" date="2015-09" db="EMBL/GenBank/DDBJ databases">
        <authorList>
            <consortium name="Pathogen Informatics"/>
        </authorList>
    </citation>
    <scope>NUCLEOTIDE SEQUENCE [LARGE SCALE GENOMIC DNA]</scope>
    <source>
        <strain evidence="2 3">2789STDY5608828</strain>
    </source>
</reference>
<keyword evidence="1" id="KW-0472">Membrane</keyword>
<keyword evidence="3" id="KW-1185">Reference proteome</keyword>
<dbReference type="STRING" id="187979.ERS852385_01574"/>
<gene>
    <name evidence="2" type="ORF">ERS852385_01574</name>
</gene>
<proteinExistence type="predicted"/>
<dbReference type="EMBL" id="CYYU01000010">
    <property type="protein sequence ID" value="CUN87042.1"/>
    <property type="molecule type" value="Genomic_DNA"/>
</dbReference>
<organism evidence="2 3">
    <name type="scientific">Mitsuokella jalaludinii</name>
    <dbReference type="NCBI Taxonomy" id="187979"/>
    <lineage>
        <taxon>Bacteria</taxon>
        <taxon>Bacillati</taxon>
        <taxon>Bacillota</taxon>
        <taxon>Negativicutes</taxon>
        <taxon>Selenomonadales</taxon>
        <taxon>Selenomonadaceae</taxon>
        <taxon>Mitsuokella</taxon>
    </lineage>
</organism>
<keyword evidence="1" id="KW-1133">Transmembrane helix</keyword>
<evidence type="ECO:0000256" key="1">
    <source>
        <dbReference type="SAM" id="Phobius"/>
    </source>
</evidence>
<name>A0A174AEN1_9FIRM</name>
<dbReference type="AlphaFoldDB" id="A0A174AEN1"/>
<dbReference type="RefSeq" id="WP_148485473.1">
    <property type="nucleotide sequence ID" value="NZ_CABIWZ010000010.1"/>
</dbReference>
<feature type="transmembrane region" description="Helical" evidence="1">
    <location>
        <begin position="43"/>
        <end position="62"/>
    </location>
</feature>
<feature type="transmembrane region" description="Helical" evidence="1">
    <location>
        <begin position="100"/>
        <end position="118"/>
    </location>
</feature>
<keyword evidence="1" id="KW-0812">Transmembrane</keyword>
<evidence type="ECO:0000313" key="3">
    <source>
        <dbReference type="Proteomes" id="UP000095546"/>
    </source>
</evidence>
<evidence type="ECO:0000313" key="2">
    <source>
        <dbReference type="EMBL" id="CUN87042.1"/>
    </source>
</evidence>
<protein>
    <submittedName>
        <fullName evidence="2">Uncharacterized protein</fullName>
    </submittedName>
</protein>
<feature type="transmembrane region" description="Helical" evidence="1">
    <location>
        <begin position="69"/>
        <end position="88"/>
    </location>
</feature>